<gene>
    <name evidence="2" type="ORF">ILUMI_20031</name>
</gene>
<evidence type="ECO:0000313" key="2">
    <source>
        <dbReference type="EMBL" id="KAF2886142.1"/>
    </source>
</evidence>
<dbReference type="EMBL" id="VTPC01088563">
    <property type="protein sequence ID" value="KAF2886142.1"/>
    <property type="molecule type" value="Genomic_DNA"/>
</dbReference>
<organism evidence="2 3">
    <name type="scientific">Ignelater luminosus</name>
    <name type="common">Cucubano</name>
    <name type="synonym">Pyrophorus luminosus</name>
    <dbReference type="NCBI Taxonomy" id="2038154"/>
    <lineage>
        <taxon>Eukaryota</taxon>
        <taxon>Metazoa</taxon>
        <taxon>Ecdysozoa</taxon>
        <taxon>Arthropoda</taxon>
        <taxon>Hexapoda</taxon>
        <taxon>Insecta</taxon>
        <taxon>Pterygota</taxon>
        <taxon>Neoptera</taxon>
        <taxon>Endopterygota</taxon>
        <taxon>Coleoptera</taxon>
        <taxon>Polyphaga</taxon>
        <taxon>Elateriformia</taxon>
        <taxon>Elateroidea</taxon>
        <taxon>Elateridae</taxon>
        <taxon>Agrypninae</taxon>
        <taxon>Pyrophorini</taxon>
        <taxon>Ignelater</taxon>
    </lineage>
</organism>
<comment type="caution">
    <text evidence="2">The sequence shown here is derived from an EMBL/GenBank/DDBJ whole genome shotgun (WGS) entry which is preliminary data.</text>
</comment>
<evidence type="ECO:0000256" key="1">
    <source>
        <dbReference type="SAM" id="Coils"/>
    </source>
</evidence>
<proteinExistence type="predicted"/>
<accession>A0A8K0CIZ4</accession>
<name>A0A8K0CIZ4_IGNLU</name>
<evidence type="ECO:0000313" key="3">
    <source>
        <dbReference type="Proteomes" id="UP000801492"/>
    </source>
</evidence>
<sequence>MELLMGEMKDIKKRQREYIQEIMELKEENLQIEKKINILNNKMEMLEKEKRKNNLIISGLTIQSHDKEEIENT</sequence>
<keyword evidence="3" id="KW-1185">Reference proteome</keyword>
<dbReference type="OrthoDB" id="6781537at2759"/>
<dbReference type="Proteomes" id="UP000801492">
    <property type="component" value="Unassembled WGS sequence"/>
</dbReference>
<feature type="non-terminal residue" evidence="2">
    <location>
        <position position="73"/>
    </location>
</feature>
<dbReference type="AlphaFoldDB" id="A0A8K0CIZ4"/>
<protein>
    <submittedName>
        <fullName evidence="2">Uncharacterized protein</fullName>
    </submittedName>
</protein>
<keyword evidence="1" id="KW-0175">Coiled coil</keyword>
<feature type="coiled-coil region" evidence="1">
    <location>
        <begin position="1"/>
        <end position="49"/>
    </location>
</feature>
<reference evidence="2" key="1">
    <citation type="submission" date="2019-08" db="EMBL/GenBank/DDBJ databases">
        <title>The genome of the North American firefly Photinus pyralis.</title>
        <authorList>
            <consortium name="Photinus pyralis genome working group"/>
            <person name="Fallon T.R."/>
            <person name="Sander Lower S.E."/>
            <person name="Weng J.-K."/>
        </authorList>
    </citation>
    <scope>NUCLEOTIDE SEQUENCE</scope>
    <source>
        <strain evidence="2">TRF0915ILg1</strain>
        <tissue evidence="2">Whole body</tissue>
    </source>
</reference>